<feature type="region of interest" description="Disordered" evidence="10">
    <location>
        <begin position="488"/>
        <end position="514"/>
    </location>
</feature>
<dbReference type="GO" id="GO:0016139">
    <property type="term" value="P:glycoside catabolic process"/>
    <property type="evidence" value="ECO:0007669"/>
    <property type="project" value="TreeGrafter"/>
</dbReference>
<dbReference type="PANTHER" id="PTHR10030:SF37">
    <property type="entry name" value="ALPHA-L-FUCOSIDASE-RELATED"/>
    <property type="match status" value="1"/>
</dbReference>
<name>F1L3X3_ASCSU</name>
<dbReference type="InterPro" id="IPR018526">
    <property type="entry name" value="Glyco_hydro_29_CS"/>
</dbReference>
<dbReference type="Pfam" id="PF01120">
    <property type="entry name" value="Alpha_L_fucos"/>
    <property type="match status" value="1"/>
</dbReference>
<keyword evidence="7" id="KW-0326">Glycosidase</keyword>
<evidence type="ECO:0000256" key="5">
    <source>
        <dbReference type="ARBA" id="ARBA00022801"/>
    </source>
</evidence>
<dbReference type="GO" id="GO:0006004">
    <property type="term" value="P:fucose metabolic process"/>
    <property type="evidence" value="ECO:0007669"/>
    <property type="project" value="InterPro"/>
</dbReference>
<evidence type="ECO:0000256" key="1">
    <source>
        <dbReference type="ARBA" id="ARBA00004071"/>
    </source>
</evidence>
<comment type="function">
    <text evidence="1">Alpha-L-fucosidase is responsible for hydrolyzing the alpha-1,6-linked fucose joined to the reducing-end N-acetylglucosamine of the carbohydrate moieties of glycoproteins.</text>
</comment>
<dbReference type="AlphaFoldDB" id="F1L3X3"/>
<dbReference type="InterPro" id="IPR057739">
    <property type="entry name" value="Glyco_hydro_29_N"/>
</dbReference>
<proteinExistence type="evidence at transcript level"/>
<dbReference type="PRINTS" id="PR00741">
    <property type="entry name" value="GLHYDRLASE29"/>
</dbReference>
<dbReference type="GO" id="GO:0005764">
    <property type="term" value="C:lysosome"/>
    <property type="evidence" value="ECO:0007669"/>
    <property type="project" value="TreeGrafter"/>
</dbReference>
<comment type="similarity">
    <text evidence="2">Belongs to the glycosyl hydrolase 29 family.</text>
</comment>
<evidence type="ECO:0000256" key="2">
    <source>
        <dbReference type="ARBA" id="ARBA00007951"/>
    </source>
</evidence>
<dbReference type="InterPro" id="IPR000933">
    <property type="entry name" value="Glyco_hydro_29"/>
</dbReference>
<organism evidence="12">
    <name type="scientific">Ascaris suum</name>
    <name type="common">Pig roundworm</name>
    <name type="synonym">Ascaris lumbricoides</name>
    <dbReference type="NCBI Taxonomy" id="6253"/>
    <lineage>
        <taxon>Eukaryota</taxon>
        <taxon>Metazoa</taxon>
        <taxon>Ecdysozoa</taxon>
        <taxon>Nematoda</taxon>
        <taxon>Chromadorea</taxon>
        <taxon>Rhabditida</taxon>
        <taxon>Spirurina</taxon>
        <taxon>Ascaridomorpha</taxon>
        <taxon>Ascaridoidea</taxon>
        <taxon>Ascarididae</taxon>
        <taxon>Ascaris</taxon>
    </lineage>
</organism>
<dbReference type="EC" id="3.2.1.51" evidence="3"/>
<dbReference type="GO" id="GO:0004560">
    <property type="term" value="F:alpha-L-fucosidase activity"/>
    <property type="evidence" value="ECO:0007669"/>
    <property type="project" value="UniProtKB-EC"/>
</dbReference>
<dbReference type="SMART" id="SM00812">
    <property type="entry name" value="Alpha_L_fucos"/>
    <property type="match status" value="1"/>
</dbReference>
<evidence type="ECO:0000256" key="10">
    <source>
        <dbReference type="SAM" id="MobiDB-lite"/>
    </source>
</evidence>
<evidence type="ECO:0000256" key="3">
    <source>
        <dbReference type="ARBA" id="ARBA00012662"/>
    </source>
</evidence>
<keyword evidence="4" id="KW-0732">Signal</keyword>
<reference evidence="12" key="1">
    <citation type="journal article" date="2011" name="Genome Res.">
        <title>Deep small RNA sequencing from the nematode Ascaris reveals conservation, functional diversification, and novel developmental profiles.</title>
        <authorList>
            <person name="Wang J."/>
            <person name="Czech B."/>
            <person name="Crunk A."/>
            <person name="Wallace A."/>
            <person name="Mitreva M."/>
            <person name="Hannon G.J."/>
            <person name="Davis R.E."/>
        </authorList>
    </citation>
    <scope>NUCLEOTIDE SEQUENCE</scope>
</reference>
<protein>
    <recommendedName>
        <fullName evidence="8">Putative alpha-L-fucosidase</fullName>
        <ecNumber evidence="3">3.2.1.51</ecNumber>
    </recommendedName>
    <alternativeName>
        <fullName evidence="9">Alpha-L-fucoside fucohydrolase</fullName>
    </alternativeName>
</protein>
<accession>F1L3X3</accession>
<dbReference type="PROSITE" id="PS00385">
    <property type="entry name" value="ALPHA_L_FUCOSIDASE"/>
    <property type="match status" value="1"/>
</dbReference>
<keyword evidence="6" id="KW-0325">Glycoprotein</keyword>
<dbReference type="SUPFAM" id="SSF51445">
    <property type="entry name" value="(Trans)glycosidases"/>
    <property type="match status" value="1"/>
</dbReference>
<dbReference type="InterPro" id="IPR017853">
    <property type="entry name" value="GH"/>
</dbReference>
<evidence type="ECO:0000256" key="9">
    <source>
        <dbReference type="ARBA" id="ARBA00081661"/>
    </source>
</evidence>
<feature type="domain" description="Glycoside hydrolase family 29 N-terminal" evidence="11">
    <location>
        <begin position="23"/>
        <end position="358"/>
    </location>
</feature>
<evidence type="ECO:0000256" key="4">
    <source>
        <dbReference type="ARBA" id="ARBA00022729"/>
    </source>
</evidence>
<evidence type="ECO:0000256" key="8">
    <source>
        <dbReference type="ARBA" id="ARBA00074133"/>
    </source>
</evidence>
<evidence type="ECO:0000256" key="6">
    <source>
        <dbReference type="ARBA" id="ARBA00023180"/>
    </source>
</evidence>
<dbReference type="FunFam" id="3.20.20.80:FF:000027">
    <property type="entry name" value="Alpha-L-fucosidase"/>
    <property type="match status" value="1"/>
</dbReference>
<dbReference type="Gene3D" id="3.20.20.80">
    <property type="entry name" value="Glycosidases"/>
    <property type="match status" value="1"/>
</dbReference>
<feature type="compositionally biased region" description="Basic residues" evidence="10">
    <location>
        <begin position="496"/>
        <end position="514"/>
    </location>
</feature>
<keyword evidence="5" id="KW-0378">Hydrolase</keyword>
<evidence type="ECO:0000313" key="12">
    <source>
        <dbReference type="EMBL" id="ADY44827.1"/>
    </source>
</evidence>
<dbReference type="EMBL" id="JI170872">
    <property type="protein sequence ID" value="ADY44827.1"/>
    <property type="molecule type" value="mRNA"/>
</dbReference>
<evidence type="ECO:0000256" key="7">
    <source>
        <dbReference type="ARBA" id="ARBA00023295"/>
    </source>
</evidence>
<dbReference type="InterPro" id="IPR016286">
    <property type="entry name" value="FUC_metazoa-typ"/>
</dbReference>
<sequence length="514" mass="60587">MFWQTVCAVVVFVEVGLCYRYKHYDIKRYEPTWDSIDSRPIPRWYQNAKFGIFCHWGVYSVPAYRTEWIWWYWKGSKPDPDVQSYIERNFKKEMSYGDFAKDFSAEFFDANAFRQVVEASGARYFVLTSKHHEGYTLWPSRTSWMWNSVDVGPHRDIVGELSKAFKGSTVHFGVYFSQYEWFNRYYMDDTVNNSTKYPELVSYPQMIELVNEYMPEIIWSDGDWDKSDAYWRSKEFIAWLYNDSPVKDSVVVNDRWGAGIMGHHGGFLTYMDHYDPGHLLPRKWESCTTLDRYAWGNRRNMRSSDVLSASEVIDLLVRTIACNGNLLLNVGPTNHGMIPAIFEDRLSEVGHWVRRNSEAIFDTHPWMYQNDSDKIWYLVSLPKGHRMKLNAAWTPHFEGSKLYAFFLEFPKTKTVILPSVIYKQSIYAEVLLDEEDREEIEVDGEQGQPVVLNFESHQHLAKYDKIVVSFENFGAIYRDPIRHLKKRGILDNDGHPRRKPPAKNVNRRSGWRNP</sequence>
<dbReference type="PANTHER" id="PTHR10030">
    <property type="entry name" value="ALPHA-L-FUCOSIDASE"/>
    <property type="match status" value="1"/>
</dbReference>
<evidence type="ECO:0000259" key="11">
    <source>
        <dbReference type="Pfam" id="PF01120"/>
    </source>
</evidence>